<comment type="similarity">
    <text evidence="9 11">Belongs to the adenylosuccinate synthetase family.</text>
</comment>
<keyword evidence="4 9" id="KW-0547">Nucleotide-binding</keyword>
<keyword evidence="3 9" id="KW-0479">Metal-binding</keyword>
<gene>
    <name evidence="12" type="ORF">CDEB00056_LOCUS4762</name>
</gene>
<keyword evidence="2 9" id="KW-0436">Ligase</keyword>
<comment type="cofactor">
    <cofactor evidence="9">
        <name>Mg(2+)</name>
        <dbReference type="ChEBI" id="CHEBI:18420"/>
    </cofactor>
    <text evidence="9">Binds 1 Mg(2+) ion per subunit.</text>
</comment>
<dbReference type="AlphaFoldDB" id="A0A7S3PZ29"/>
<comment type="subcellular location">
    <subcellularLocation>
        <location evidence="9">Cytoplasm</location>
    </subcellularLocation>
</comment>
<protein>
    <recommendedName>
        <fullName evidence="9 11">Adenylosuccinate synthetase</fullName>
        <shortName evidence="9">AMPSase</shortName>
        <shortName evidence="9">AdSS</shortName>
        <ecNumber evidence="9 11">6.3.4.4</ecNumber>
    </recommendedName>
    <alternativeName>
        <fullName evidence="9">IMP--aspartate ligase</fullName>
    </alternativeName>
</protein>
<dbReference type="NCBIfam" id="TIGR00184">
    <property type="entry name" value="purA"/>
    <property type="match status" value="1"/>
</dbReference>
<comment type="function">
    <text evidence="9">Plays an important role in the de novo pathway and in the salvage pathway of purine nucleotide biosynthesis. Catalyzes the first commited step in the biosynthesis of AMP from IMP.</text>
</comment>
<dbReference type="Gene3D" id="3.90.170.10">
    <property type="entry name" value="Adenylosuccinate Synthetase, subunit A, domain 3"/>
    <property type="match status" value="1"/>
</dbReference>
<dbReference type="GO" id="GO:0000287">
    <property type="term" value="F:magnesium ion binding"/>
    <property type="evidence" value="ECO:0007669"/>
    <property type="project" value="UniProtKB-UniRule"/>
</dbReference>
<keyword evidence="5 9" id="KW-0658">Purine biosynthesis</keyword>
<dbReference type="Gene3D" id="1.10.300.10">
    <property type="entry name" value="Adenylosuccinate Synthetase, subunit A, domain 2"/>
    <property type="match status" value="1"/>
</dbReference>
<dbReference type="GO" id="GO:0005525">
    <property type="term" value="F:GTP binding"/>
    <property type="evidence" value="ECO:0007669"/>
    <property type="project" value="UniProtKB-UniRule"/>
</dbReference>
<accession>A0A7S3PZ29</accession>
<feature type="binding site" evidence="9">
    <location>
        <position position="331"/>
    </location>
    <ligand>
        <name>IMP</name>
        <dbReference type="ChEBI" id="CHEBI:58053"/>
    </ligand>
</feature>
<feature type="binding site" evidence="9">
    <location>
        <position position="401"/>
    </location>
    <ligand>
        <name>GTP</name>
        <dbReference type="ChEBI" id="CHEBI:37565"/>
    </ligand>
</feature>
<evidence type="ECO:0000256" key="6">
    <source>
        <dbReference type="ARBA" id="ARBA00022842"/>
    </source>
</evidence>
<dbReference type="PANTHER" id="PTHR11846:SF0">
    <property type="entry name" value="ADENYLOSUCCINATE SYNTHETASE"/>
    <property type="match status" value="1"/>
</dbReference>
<feature type="binding site" evidence="9">
    <location>
        <begin position="134"/>
        <end position="137"/>
    </location>
    <ligand>
        <name>IMP</name>
        <dbReference type="ChEBI" id="CHEBI:58053"/>
    </ligand>
</feature>
<dbReference type="InterPro" id="IPR042109">
    <property type="entry name" value="Adenylosuccinate_synth_dom1"/>
</dbReference>
<dbReference type="InterPro" id="IPR033128">
    <property type="entry name" value="Adenylosuccin_syn_Lys_AS"/>
</dbReference>
<feature type="binding site" evidence="9">
    <location>
        <position position="399"/>
    </location>
    <ligand>
        <name>IMP</name>
        <dbReference type="ChEBI" id="CHEBI:58053"/>
    </ligand>
</feature>
<evidence type="ECO:0000256" key="10">
    <source>
        <dbReference type="PROSITE-ProRule" id="PRU10134"/>
    </source>
</evidence>
<feature type="binding site" evidence="9">
    <location>
        <begin position="136"/>
        <end position="138"/>
    </location>
    <ligand>
        <name>GTP</name>
        <dbReference type="ChEBI" id="CHEBI:37565"/>
    </ligand>
</feature>
<dbReference type="NCBIfam" id="NF002223">
    <property type="entry name" value="PRK01117.1"/>
    <property type="match status" value="1"/>
</dbReference>
<feature type="active site" description="Proton donor" evidence="9">
    <location>
        <position position="137"/>
    </location>
</feature>
<dbReference type="CDD" id="cd03108">
    <property type="entry name" value="AdSS"/>
    <property type="match status" value="1"/>
</dbReference>
<comment type="pathway">
    <text evidence="9 11">Purine metabolism; AMP biosynthesis via de novo pathway; AMP from IMP: step 1/2.</text>
</comment>
<feature type="active site" description="Proton acceptor" evidence="9">
    <location>
        <position position="109"/>
    </location>
</feature>
<dbReference type="InterPro" id="IPR018220">
    <property type="entry name" value="Adenylosuccin_syn_GTP-bd"/>
</dbReference>
<dbReference type="GO" id="GO:0005737">
    <property type="term" value="C:cytoplasm"/>
    <property type="evidence" value="ECO:0007669"/>
    <property type="project" value="UniProtKB-SubCell"/>
</dbReference>
<evidence type="ECO:0000256" key="7">
    <source>
        <dbReference type="ARBA" id="ARBA00023134"/>
    </source>
</evidence>
<evidence type="ECO:0000313" key="12">
    <source>
        <dbReference type="EMBL" id="CAE0459921.1"/>
    </source>
</evidence>
<dbReference type="EMBL" id="HBIO01006501">
    <property type="protein sequence ID" value="CAE0459921.1"/>
    <property type="molecule type" value="Transcribed_RNA"/>
</dbReference>
<evidence type="ECO:0000256" key="8">
    <source>
        <dbReference type="ARBA" id="ARBA00050432"/>
    </source>
</evidence>
<feature type="binding site" evidence="9">
    <location>
        <position position="136"/>
    </location>
    <ligand>
        <name>Mg(2+)</name>
        <dbReference type="ChEBI" id="CHEBI:18420"/>
    </ligand>
</feature>
<feature type="binding site" evidence="9">
    <location>
        <begin position="427"/>
        <end position="429"/>
    </location>
    <ligand>
        <name>GTP</name>
        <dbReference type="ChEBI" id="CHEBI:37565"/>
    </ligand>
</feature>
<feature type="binding site" evidence="9">
    <location>
        <position position="225"/>
    </location>
    <ligand>
        <name>IMP</name>
        <dbReference type="ChEBI" id="CHEBI:58053"/>
    </ligand>
</feature>
<dbReference type="GO" id="GO:0046040">
    <property type="term" value="P:IMP metabolic process"/>
    <property type="evidence" value="ECO:0007669"/>
    <property type="project" value="TreeGrafter"/>
</dbReference>
<feature type="binding site" evidence="9">
    <location>
        <begin position="109"/>
        <end position="112"/>
    </location>
    <ligand>
        <name>IMP</name>
        <dbReference type="ChEBI" id="CHEBI:58053"/>
    </ligand>
</feature>
<dbReference type="UniPathway" id="UPA00075">
    <property type="reaction ID" value="UER00335"/>
</dbReference>
<dbReference type="FunFam" id="3.90.170.10:FF:000001">
    <property type="entry name" value="Adenylosuccinate synthetase"/>
    <property type="match status" value="1"/>
</dbReference>
<dbReference type="PANTHER" id="PTHR11846">
    <property type="entry name" value="ADENYLOSUCCINATE SYNTHETASE"/>
    <property type="match status" value="1"/>
</dbReference>
<evidence type="ECO:0000256" key="3">
    <source>
        <dbReference type="ARBA" id="ARBA00022723"/>
    </source>
</evidence>
<evidence type="ECO:0000256" key="11">
    <source>
        <dbReference type="RuleBase" id="RU000520"/>
    </source>
</evidence>
<keyword evidence="6 9" id="KW-0460">Magnesium</keyword>
<keyword evidence="7 9" id="KW-0342">GTP-binding</keyword>
<feature type="binding site" evidence="9">
    <location>
        <begin position="108"/>
        <end position="114"/>
    </location>
    <ligand>
        <name>GTP</name>
        <dbReference type="ChEBI" id="CHEBI:37565"/>
    </ligand>
</feature>
<proteinExistence type="inferred from homology"/>
<feature type="binding site" evidence="9">
    <location>
        <position position="316"/>
    </location>
    <ligand>
        <name>IMP</name>
        <dbReference type="ChEBI" id="CHEBI:58053"/>
    </ligand>
</feature>
<dbReference type="GO" id="GO:0004019">
    <property type="term" value="F:adenylosuccinate synthase activity"/>
    <property type="evidence" value="ECO:0007669"/>
    <property type="project" value="UniProtKB-UniRule"/>
</dbReference>
<dbReference type="PROSITE" id="PS00513">
    <property type="entry name" value="ADENYLOSUCCIN_SYN_2"/>
    <property type="match status" value="1"/>
</dbReference>
<dbReference type="InterPro" id="IPR042111">
    <property type="entry name" value="Adenylosuccinate_synth_dom3"/>
</dbReference>
<evidence type="ECO:0000256" key="2">
    <source>
        <dbReference type="ARBA" id="ARBA00022598"/>
    </source>
</evidence>
<evidence type="ECO:0000256" key="1">
    <source>
        <dbReference type="ARBA" id="ARBA00011738"/>
    </source>
</evidence>
<feature type="binding site" evidence="9">
    <location>
        <begin position="395"/>
        <end position="401"/>
    </location>
    <ligand>
        <name>substrate</name>
    </ligand>
</feature>
<comment type="subunit">
    <text evidence="1 9">Homodimer.</text>
</comment>
<name>A0A7S3PZ29_9STRA</name>
<keyword evidence="9" id="KW-0963">Cytoplasm</keyword>
<dbReference type="SUPFAM" id="SSF52540">
    <property type="entry name" value="P-loop containing nucleoside triphosphate hydrolases"/>
    <property type="match status" value="1"/>
</dbReference>
<dbReference type="Pfam" id="PF00709">
    <property type="entry name" value="Adenylsucc_synt"/>
    <property type="match status" value="1"/>
</dbReference>
<sequence>MFRGLLKKHSQTALVAASAMSGFGLAGAVSSGQQQETKCQAPHTIAEQLEELTGKVAAIQKTLGITLEEQKSSDAKKEKYIKPLLQSRSTASSKKTSGIDVVLGAQWGDEGKGKLVDILSQEYDVCARVAGGSNAGHTIVVDGKKYKFHLLPSGVLNREATCIIGNGVVIHIPSFLNELDNLEGMGVQYKGRVLISDRAHMVFDFHQVVDGMKEDKLGRNKIGTTKKGIGPAYASKISRNGIRIGDLQNWEYFESRFRTLAEQSMHAYPGLTIDIEEQLAYYKSIADRVDVMTTDTIQYTNDAFANGQRILVEGANATMLDIDFGTYPYVTSSNPSIGSVLTGLGVSPTKLKGIYGTVKAYCTRVGEGPFPTELIPDGPQSIGYHLGTVGAEYGTTTGRQRRCGWLDIPQMQYSCLINGFSAINLTKLDVLTGLDEIKLGVSYKHQGKYLKSMPACLKSLSESEVEYEILPGWKEDISKCKTFEELPENAQNYVLRVQELLGVPIRWVGVGPNRLEQIDRGEEWDTSRD</sequence>
<comment type="catalytic activity">
    <reaction evidence="8 9 11">
        <text>IMP + L-aspartate + GTP = N(6)-(1,2-dicarboxyethyl)-AMP + GDP + phosphate + 2 H(+)</text>
        <dbReference type="Rhea" id="RHEA:15753"/>
        <dbReference type="ChEBI" id="CHEBI:15378"/>
        <dbReference type="ChEBI" id="CHEBI:29991"/>
        <dbReference type="ChEBI" id="CHEBI:37565"/>
        <dbReference type="ChEBI" id="CHEBI:43474"/>
        <dbReference type="ChEBI" id="CHEBI:57567"/>
        <dbReference type="ChEBI" id="CHEBI:58053"/>
        <dbReference type="ChEBI" id="CHEBI:58189"/>
        <dbReference type="EC" id="6.3.4.4"/>
    </reaction>
</comment>
<feature type="binding site" evidence="9">
    <location>
        <begin position="509"/>
        <end position="511"/>
    </location>
    <ligand>
        <name>GTP</name>
        <dbReference type="ChEBI" id="CHEBI:37565"/>
    </ligand>
</feature>
<dbReference type="HAMAP" id="MF_00011">
    <property type="entry name" value="Adenylosucc_synth"/>
    <property type="match status" value="1"/>
</dbReference>
<dbReference type="GO" id="GO:0044208">
    <property type="term" value="P:'de novo' AMP biosynthetic process"/>
    <property type="evidence" value="ECO:0007669"/>
    <property type="project" value="UniProtKB-UniRule"/>
</dbReference>
<evidence type="ECO:0000256" key="4">
    <source>
        <dbReference type="ARBA" id="ARBA00022741"/>
    </source>
</evidence>
<comment type="function">
    <text evidence="11">Plays an important role in the de novo pathway of purine nucleotide biosynthesis.</text>
</comment>
<reference evidence="12" key="1">
    <citation type="submission" date="2021-01" db="EMBL/GenBank/DDBJ databases">
        <authorList>
            <person name="Corre E."/>
            <person name="Pelletier E."/>
            <person name="Niang G."/>
            <person name="Scheremetjew M."/>
            <person name="Finn R."/>
            <person name="Kale V."/>
            <person name="Holt S."/>
            <person name="Cochrane G."/>
            <person name="Meng A."/>
            <person name="Brown T."/>
            <person name="Cohen L."/>
        </authorList>
    </citation>
    <scope>NUCLEOTIDE SEQUENCE</scope>
    <source>
        <strain evidence="12">MM31A-1</strain>
    </source>
</reference>
<dbReference type="PROSITE" id="PS01266">
    <property type="entry name" value="ADENYLOSUCCIN_SYN_1"/>
    <property type="match status" value="1"/>
</dbReference>
<evidence type="ECO:0000256" key="5">
    <source>
        <dbReference type="ARBA" id="ARBA00022755"/>
    </source>
</evidence>
<dbReference type="FunFam" id="1.10.300.10:FF:000002">
    <property type="entry name" value="Adenylosuccinate synthetase, chloroplastic"/>
    <property type="match status" value="1"/>
</dbReference>
<dbReference type="InterPro" id="IPR001114">
    <property type="entry name" value="Adenylosuccinate_synthetase"/>
</dbReference>
<feature type="binding site" evidence="9">
    <location>
        <position position="239"/>
    </location>
    <ligand>
        <name>IMP</name>
        <dbReference type="ChEBI" id="CHEBI:58053"/>
        <note>ligand shared between dimeric partners</note>
    </ligand>
</feature>
<feature type="binding site" evidence="9">
    <location>
        <position position="109"/>
    </location>
    <ligand>
        <name>Mg(2+)</name>
        <dbReference type="ChEBI" id="CHEBI:18420"/>
    </ligand>
</feature>
<feature type="active site" evidence="10">
    <location>
        <position position="236"/>
    </location>
</feature>
<organism evidence="12">
    <name type="scientific">Chaetoceros debilis</name>
    <dbReference type="NCBI Taxonomy" id="122233"/>
    <lineage>
        <taxon>Eukaryota</taxon>
        <taxon>Sar</taxon>
        <taxon>Stramenopiles</taxon>
        <taxon>Ochrophyta</taxon>
        <taxon>Bacillariophyta</taxon>
        <taxon>Coscinodiscophyceae</taxon>
        <taxon>Chaetocerotophycidae</taxon>
        <taxon>Chaetocerotales</taxon>
        <taxon>Chaetocerotaceae</taxon>
        <taxon>Chaetoceros</taxon>
    </lineage>
</organism>
<dbReference type="InterPro" id="IPR027417">
    <property type="entry name" value="P-loop_NTPase"/>
</dbReference>
<dbReference type="EC" id="6.3.4.4" evidence="9 11"/>
<evidence type="ECO:0000256" key="9">
    <source>
        <dbReference type="HAMAP-Rule" id="MF_03125"/>
    </source>
</evidence>
<dbReference type="SMART" id="SM00788">
    <property type="entry name" value="Adenylsucc_synt"/>
    <property type="match status" value="1"/>
</dbReference>
<dbReference type="Gene3D" id="3.40.440.10">
    <property type="entry name" value="Adenylosuccinate Synthetase, subunit A, domain 1"/>
    <property type="match status" value="1"/>
</dbReference>
<dbReference type="InterPro" id="IPR042110">
    <property type="entry name" value="Adenylosuccinate_synth_dom2"/>
</dbReference>